<dbReference type="InterPro" id="IPR043504">
    <property type="entry name" value="Peptidase_S1_PA_chymotrypsin"/>
</dbReference>
<dbReference type="PANTHER" id="PTHR43019">
    <property type="entry name" value="SERINE ENDOPROTEASE DEGS"/>
    <property type="match status" value="1"/>
</dbReference>
<dbReference type="Gene3D" id="2.40.10.10">
    <property type="entry name" value="Trypsin-like serine proteases"/>
    <property type="match status" value="2"/>
</dbReference>
<dbReference type="PANTHER" id="PTHR43019:SF23">
    <property type="entry name" value="PROTEASE DO-LIKE 5, CHLOROPLASTIC"/>
    <property type="match status" value="1"/>
</dbReference>
<dbReference type="GO" id="GO:0006508">
    <property type="term" value="P:proteolysis"/>
    <property type="evidence" value="ECO:0007669"/>
    <property type="project" value="UniProtKB-KW"/>
</dbReference>
<dbReference type="SUPFAM" id="SSF50494">
    <property type="entry name" value="Trypsin-like serine proteases"/>
    <property type="match status" value="1"/>
</dbReference>
<keyword evidence="1" id="KW-0645">Protease</keyword>
<dbReference type="Pfam" id="PF13365">
    <property type="entry name" value="Trypsin_2"/>
    <property type="match status" value="1"/>
</dbReference>
<dbReference type="Proteomes" id="UP000557717">
    <property type="component" value="Unassembled WGS sequence"/>
</dbReference>
<protein>
    <submittedName>
        <fullName evidence="1">S1-C subfamily serine protease</fullName>
    </submittedName>
</protein>
<gene>
    <name evidence="1" type="ORF">HNR46_003752</name>
</gene>
<sequence length="291" mass="31654">MRFFLPILGGLVTLSTLVGCVSGVDGLRYDHPAIRERQKQSLRSVQNDSIAGRSLKDFFNDRIGLIGGKEGIATGRAVPVSRDGYFLTAWHVVDQPYFELRRTRMLRELPMGTGVIDRDRYFRDEKFPGRVVWKDPVRDLALVHFSVISDQPFHPVSSHCSNGTEVFAAASGLNSGTLFLPNQGGLRDGVGNGPYATAGHITACEETEGEIREFSYQATLVARGGMSGGAVVESGGRLCGIITGARFFLHPAVHLRTTFGMLEARDLLRLIAGDRHSSKLRPVASGLPEAG</sequence>
<dbReference type="InterPro" id="IPR009003">
    <property type="entry name" value="Peptidase_S1_PA"/>
</dbReference>
<reference evidence="1 2" key="1">
    <citation type="submission" date="2020-08" db="EMBL/GenBank/DDBJ databases">
        <title>Genomic Encyclopedia of Type Strains, Phase IV (KMG-IV): sequencing the most valuable type-strain genomes for metagenomic binning, comparative biology and taxonomic classification.</title>
        <authorList>
            <person name="Goeker M."/>
        </authorList>
    </citation>
    <scope>NUCLEOTIDE SEQUENCE [LARGE SCALE GENOMIC DNA]</scope>
    <source>
        <strain evidence="1 2">YC6886</strain>
    </source>
</reference>
<dbReference type="PROSITE" id="PS51257">
    <property type="entry name" value="PROKAR_LIPOPROTEIN"/>
    <property type="match status" value="1"/>
</dbReference>
<dbReference type="RefSeq" id="WP_184021425.1">
    <property type="nucleotide sequence ID" value="NZ_JACHFD010000027.1"/>
</dbReference>
<evidence type="ECO:0000313" key="2">
    <source>
        <dbReference type="Proteomes" id="UP000557717"/>
    </source>
</evidence>
<keyword evidence="1" id="KW-0378">Hydrolase</keyword>
<accession>A0A840VLI7</accession>
<comment type="caution">
    <text evidence="1">The sequence shown here is derived from an EMBL/GenBank/DDBJ whole genome shotgun (WGS) entry which is preliminary data.</text>
</comment>
<name>A0A840VLI7_9BACT</name>
<evidence type="ECO:0000313" key="1">
    <source>
        <dbReference type="EMBL" id="MBB5353491.1"/>
    </source>
</evidence>
<dbReference type="GO" id="GO:0008233">
    <property type="term" value="F:peptidase activity"/>
    <property type="evidence" value="ECO:0007669"/>
    <property type="project" value="UniProtKB-KW"/>
</dbReference>
<dbReference type="AlphaFoldDB" id="A0A840VLI7"/>
<proteinExistence type="predicted"/>
<dbReference type="EMBL" id="JACHFD010000027">
    <property type="protein sequence ID" value="MBB5353491.1"/>
    <property type="molecule type" value="Genomic_DNA"/>
</dbReference>
<organism evidence="1 2">
    <name type="scientific">Haloferula luteola</name>
    <dbReference type="NCBI Taxonomy" id="595692"/>
    <lineage>
        <taxon>Bacteria</taxon>
        <taxon>Pseudomonadati</taxon>
        <taxon>Verrucomicrobiota</taxon>
        <taxon>Verrucomicrobiia</taxon>
        <taxon>Verrucomicrobiales</taxon>
        <taxon>Verrucomicrobiaceae</taxon>
        <taxon>Haloferula</taxon>
    </lineage>
</organism>
<keyword evidence="2" id="KW-1185">Reference proteome</keyword>